<dbReference type="AlphaFoldDB" id="A0A9N8HFS2"/>
<dbReference type="Gene3D" id="1.25.40.20">
    <property type="entry name" value="Ankyrin repeat-containing domain"/>
    <property type="match status" value="2"/>
</dbReference>
<keyword evidence="6" id="KW-1185">Reference proteome</keyword>
<dbReference type="PANTHER" id="PTHR24161">
    <property type="entry name" value="ANK_REP_REGION DOMAIN-CONTAINING PROTEIN-RELATED"/>
    <property type="match status" value="1"/>
</dbReference>
<sequence>MVHEGDENGDDETNNDEKKRQDPCCSVCSIALGSWDNDEQQEQPKDQDIPRCSEYVALACANPKCRCEKPTYYCTPDCWEHFVKFQWGIYSGLGQAHQGFQRGLFGQACEHCRSDMVVITNDSNNHHNTLLPNGCLSLEQALTKIAPEILVKALTILQHANTSSKDDNDGNNSHHNDVRTDDDEDVVTIRRITQDLEEQRLLQCPSCKYKIAIPENRGCDAAWCEHCGRALCLYCLTDCGDHPKTDATAHQSARLIGDAHEHVLHNDCGWTAGKGIIHSGKTLARHHERQFVHKVALRLKRVANDSIRQAVCRNLQIQPELLLLEEEHDDCHDPHHENNNQDDDDDRKQNGDGKKKYTTPKKRQSLTDLRRQMENDKWEHYPPATRVSFLHAAYKGDVPLVKCLLQSGIPCNIPDAMGGETALHFAAVKGHVHVIQTLLHHGANPWSLSPPGRIPLDDLCNMESSCDLNTARCLTRACMVTAPVIMWVGDAKKNNPYPWLRPWPNGTTALACAKKYHPDSPVKDYFAALQHSSYRLCKACAEGDTENVRLLLSNTTNQFPSEHRVPEEEPAENNHNNHHLLPPAQDLIWIYNQGSGCTPLLDLCAKSLKNEPQHILVSAKRILKVAKEADADSSSIHAHNMTTTVQTLLQMRDFKFQATVLHWLALDPRPAILQIAGLFLQHAGNALSQAVDKRGHTALEWARRYALNKDNDGSNNEDAIPEERQRHVERWQSIVLAWEEEVC</sequence>
<evidence type="ECO:0008006" key="7">
    <source>
        <dbReference type="Google" id="ProtNLM"/>
    </source>
</evidence>
<evidence type="ECO:0000256" key="1">
    <source>
        <dbReference type="ARBA" id="ARBA00022737"/>
    </source>
</evidence>
<evidence type="ECO:0000313" key="5">
    <source>
        <dbReference type="EMBL" id="CAB9513398.1"/>
    </source>
</evidence>
<dbReference type="SUPFAM" id="SSF48403">
    <property type="entry name" value="Ankyrin repeat"/>
    <property type="match status" value="1"/>
</dbReference>
<organism evidence="5 6">
    <name type="scientific">Seminavis robusta</name>
    <dbReference type="NCBI Taxonomy" id="568900"/>
    <lineage>
        <taxon>Eukaryota</taxon>
        <taxon>Sar</taxon>
        <taxon>Stramenopiles</taxon>
        <taxon>Ochrophyta</taxon>
        <taxon>Bacillariophyta</taxon>
        <taxon>Bacillariophyceae</taxon>
        <taxon>Bacillariophycidae</taxon>
        <taxon>Naviculales</taxon>
        <taxon>Naviculaceae</taxon>
        <taxon>Seminavis</taxon>
    </lineage>
</organism>
<feature type="region of interest" description="Disordered" evidence="4">
    <location>
        <begin position="1"/>
        <end position="22"/>
    </location>
</feature>
<dbReference type="InterPro" id="IPR036770">
    <property type="entry name" value="Ankyrin_rpt-contain_sf"/>
</dbReference>
<feature type="compositionally biased region" description="Basic and acidic residues" evidence="4">
    <location>
        <begin position="346"/>
        <end position="355"/>
    </location>
</feature>
<name>A0A9N8HFS2_9STRA</name>
<dbReference type="PROSITE" id="PS50088">
    <property type="entry name" value="ANK_REPEAT"/>
    <property type="match status" value="1"/>
</dbReference>
<evidence type="ECO:0000256" key="3">
    <source>
        <dbReference type="PROSITE-ProRule" id="PRU00023"/>
    </source>
</evidence>
<keyword evidence="2 3" id="KW-0040">ANK repeat</keyword>
<feature type="compositionally biased region" description="Basic and acidic residues" evidence="4">
    <location>
        <begin position="330"/>
        <end position="339"/>
    </location>
</feature>
<dbReference type="PANTHER" id="PTHR24161:SF85">
    <property type="entry name" value="PALMITOYLTRANSFERASE HIP14"/>
    <property type="match status" value="1"/>
</dbReference>
<evidence type="ECO:0000313" key="6">
    <source>
        <dbReference type="Proteomes" id="UP001153069"/>
    </source>
</evidence>
<dbReference type="InterPro" id="IPR002110">
    <property type="entry name" value="Ankyrin_rpt"/>
</dbReference>
<evidence type="ECO:0000256" key="4">
    <source>
        <dbReference type="SAM" id="MobiDB-lite"/>
    </source>
</evidence>
<keyword evidence="1" id="KW-0677">Repeat</keyword>
<dbReference type="EMBL" id="CAICTM010000588">
    <property type="protein sequence ID" value="CAB9513398.1"/>
    <property type="molecule type" value="Genomic_DNA"/>
</dbReference>
<evidence type="ECO:0000256" key="2">
    <source>
        <dbReference type="ARBA" id="ARBA00023043"/>
    </source>
</evidence>
<dbReference type="Pfam" id="PF13637">
    <property type="entry name" value="Ank_4"/>
    <property type="match status" value="1"/>
</dbReference>
<dbReference type="SMART" id="SM00248">
    <property type="entry name" value="ANK"/>
    <property type="match status" value="3"/>
</dbReference>
<feature type="repeat" description="ANK" evidence="3">
    <location>
        <begin position="418"/>
        <end position="444"/>
    </location>
</feature>
<dbReference type="OrthoDB" id="74448at2759"/>
<accession>A0A9N8HFS2</accession>
<dbReference type="PROSITE" id="PS50297">
    <property type="entry name" value="ANK_REP_REGION"/>
    <property type="match status" value="1"/>
</dbReference>
<dbReference type="SUPFAM" id="SSF57850">
    <property type="entry name" value="RING/U-box"/>
    <property type="match status" value="1"/>
</dbReference>
<dbReference type="Proteomes" id="UP001153069">
    <property type="component" value="Unassembled WGS sequence"/>
</dbReference>
<gene>
    <name evidence="5" type="ORF">SEMRO_589_G171660.1</name>
</gene>
<feature type="region of interest" description="Disordered" evidence="4">
    <location>
        <begin position="162"/>
        <end position="182"/>
    </location>
</feature>
<proteinExistence type="predicted"/>
<feature type="region of interest" description="Disordered" evidence="4">
    <location>
        <begin position="330"/>
        <end position="367"/>
    </location>
</feature>
<comment type="caution">
    <text evidence="5">The sequence shown here is derived from an EMBL/GenBank/DDBJ whole genome shotgun (WGS) entry which is preliminary data.</text>
</comment>
<feature type="compositionally biased region" description="Basic and acidic residues" evidence="4">
    <location>
        <begin position="164"/>
        <end position="179"/>
    </location>
</feature>
<protein>
    <recommendedName>
        <fullName evidence="7">Ankyrin</fullName>
    </recommendedName>
</protein>
<reference evidence="5" key="1">
    <citation type="submission" date="2020-06" db="EMBL/GenBank/DDBJ databases">
        <authorList>
            <consortium name="Plant Systems Biology data submission"/>
        </authorList>
    </citation>
    <scope>NUCLEOTIDE SEQUENCE</scope>
    <source>
        <strain evidence="5">D6</strain>
    </source>
</reference>